<gene>
    <name evidence="1" type="ORF">N8I74_16700</name>
</gene>
<proteinExistence type="predicted"/>
<keyword evidence="2" id="KW-1185">Reference proteome</keyword>
<evidence type="ECO:0000313" key="1">
    <source>
        <dbReference type="EMBL" id="UXY14938.1"/>
    </source>
</evidence>
<dbReference type="InterPro" id="IPR043519">
    <property type="entry name" value="NT_sf"/>
</dbReference>
<dbReference type="EMBL" id="CP106753">
    <property type="protein sequence ID" value="UXY14938.1"/>
    <property type="molecule type" value="Genomic_DNA"/>
</dbReference>
<dbReference type="SUPFAM" id="SSF81301">
    <property type="entry name" value="Nucleotidyltransferase"/>
    <property type="match status" value="1"/>
</dbReference>
<dbReference type="RefSeq" id="WP_263124277.1">
    <property type="nucleotide sequence ID" value="NZ_CP106753.1"/>
</dbReference>
<name>A0ABY6DSS1_9NEIS</name>
<evidence type="ECO:0008006" key="3">
    <source>
        <dbReference type="Google" id="ProtNLM"/>
    </source>
</evidence>
<dbReference type="Proteomes" id="UP001061302">
    <property type="component" value="Chromosome"/>
</dbReference>
<evidence type="ECO:0000313" key="2">
    <source>
        <dbReference type="Proteomes" id="UP001061302"/>
    </source>
</evidence>
<organism evidence="1 2">
    <name type="scientific">Chitiniphilus purpureus</name>
    <dbReference type="NCBI Taxonomy" id="2981137"/>
    <lineage>
        <taxon>Bacteria</taxon>
        <taxon>Pseudomonadati</taxon>
        <taxon>Pseudomonadota</taxon>
        <taxon>Betaproteobacteria</taxon>
        <taxon>Neisseriales</taxon>
        <taxon>Chitinibacteraceae</taxon>
        <taxon>Chitiniphilus</taxon>
    </lineage>
</organism>
<protein>
    <recommendedName>
        <fullName evidence="3">Polymerase nucleotidyl transferase domain-containing protein</fullName>
    </recommendedName>
</protein>
<reference evidence="1" key="1">
    <citation type="submission" date="2022-10" db="EMBL/GenBank/DDBJ databases">
        <title>Chitiniphilus purpureus sp. nov., a novel chitin-degrading bacterium isolated from crawfish pond sediment.</title>
        <authorList>
            <person name="Li K."/>
        </authorList>
    </citation>
    <scope>NUCLEOTIDE SEQUENCE</scope>
    <source>
        <strain evidence="1">CD1</strain>
    </source>
</reference>
<sequence length="383" mass="41456">MDIHAYLEWHDTGLEALSCMLLDETGACGDDVLYVTGSLVEGLGNLRSDIDVYLVTGRTFEARADFASVLIIPFEACPVDVEIVAPERIEALIGRLARFAPDHDVDPRRAATAFSAAELKLLHNLRQGVPLFGAPRLADWQARIVPRTLSRILFDLSQVYLGMLHLDILGQIEDGDAASAIQLIEQYRGHLIGALLAALGNTNPADKWRLRLLERLTAGRHAPDLPPGHDLPGLARQLRGFRVSRPSVLVAFEAFIALQRLAHVIVPWGQRRFADPAAQHLTGSSVPVQPQPALPGGDGVLPALSIELSLRFCGPDAYRLTPLDEHCAIEVNQQAYAILLCFDGKTTLNQAAGRLAAHSGVAPAVLAGAIDDLQQVLRGHALL</sequence>
<accession>A0ABY6DSS1</accession>